<dbReference type="InterPro" id="IPR033435">
    <property type="entry name" value="DUF5129"/>
</dbReference>
<evidence type="ECO:0000256" key="1">
    <source>
        <dbReference type="SAM" id="MobiDB-lite"/>
    </source>
</evidence>
<evidence type="ECO:0000256" key="2">
    <source>
        <dbReference type="SAM" id="Phobius"/>
    </source>
</evidence>
<comment type="caution">
    <text evidence="4">The sequence shown here is derived from an EMBL/GenBank/DDBJ whole genome shotgun (WGS) entry which is preliminary data.</text>
</comment>
<keyword evidence="5" id="KW-1185">Reference proteome</keyword>
<keyword evidence="2" id="KW-0472">Membrane</keyword>
<keyword evidence="2" id="KW-1133">Transmembrane helix</keyword>
<gene>
    <name evidence="4" type="ORF">SAMN05216246_10690</name>
</gene>
<reference evidence="4 5" key="1">
    <citation type="submission" date="2016-11" db="EMBL/GenBank/DDBJ databases">
        <authorList>
            <person name="Varghese N."/>
            <person name="Submissions S."/>
        </authorList>
    </citation>
    <scope>NUCLEOTIDE SEQUENCE [LARGE SCALE GENOMIC DNA]</scope>
    <source>
        <strain evidence="4 5">PA</strain>
    </source>
</reference>
<protein>
    <recommendedName>
        <fullName evidence="3">DUF5129 domain-containing protein</fullName>
    </recommendedName>
</protein>
<proteinExistence type="predicted"/>
<dbReference type="EMBL" id="FQYL01000006">
    <property type="protein sequence ID" value="SHI87609.1"/>
    <property type="molecule type" value="Genomic_DNA"/>
</dbReference>
<feature type="domain" description="DUF5129" evidence="3">
    <location>
        <begin position="54"/>
        <end position="248"/>
    </location>
</feature>
<dbReference type="Pfam" id="PF17173">
    <property type="entry name" value="DUF5129"/>
    <property type="match status" value="1"/>
</dbReference>
<feature type="compositionally biased region" description="Gly residues" evidence="1">
    <location>
        <begin position="310"/>
        <end position="327"/>
    </location>
</feature>
<accession>A0ABY1IAG1</accession>
<evidence type="ECO:0000259" key="3">
    <source>
        <dbReference type="Pfam" id="PF17173"/>
    </source>
</evidence>
<name>A0ABY1IAG1_9ACTO</name>
<feature type="region of interest" description="Disordered" evidence="1">
    <location>
        <begin position="303"/>
        <end position="330"/>
    </location>
</feature>
<dbReference type="Proteomes" id="UP000184390">
    <property type="component" value="Unassembled WGS sequence"/>
</dbReference>
<feature type="transmembrane region" description="Helical" evidence="2">
    <location>
        <begin position="20"/>
        <end position="40"/>
    </location>
</feature>
<evidence type="ECO:0000313" key="4">
    <source>
        <dbReference type="EMBL" id="SHI87609.1"/>
    </source>
</evidence>
<sequence length="387" mass="41344">MSSPTSLPHPSARRAVRALIPMGVITAIFFAIPAVLIVMLDLDLEGWFIVVVLVACGALILEDEILSPPRRGRRMLHQAQDSYSRAEAGADAARADAARIPTDDAHGAQVLKRLRWYEGRQHEIGEVLAGVGRMRWIDWHDPALREVATELSDDVSDLSAINDAVHNAATLLTLTPGWEDAWENECGPLREDLGTLRELCRETGGDGPAAPTTDSELDWARVCGARLTALRARIASGALTPGAALDELDAMAAEIRARADALARRALAAEAPPGGDAGLAHYREYISSWKLPDDDDRYAYSGTWQDEGTDAGGVGPGGVGGSSGGRAGEPAEVAYNPAATIRLHDYSPGIRAAGIRWRGPATASQYSSPIERILDAYDGSRDSGKKK</sequence>
<evidence type="ECO:0000313" key="5">
    <source>
        <dbReference type="Proteomes" id="UP000184390"/>
    </source>
</evidence>
<dbReference type="RefSeq" id="WP_073452804.1">
    <property type="nucleotide sequence ID" value="NZ_FQYL01000006.1"/>
</dbReference>
<feature type="transmembrane region" description="Helical" evidence="2">
    <location>
        <begin position="46"/>
        <end position="66"/>
    </location>
</feature>
<organism evidence="4 5">
    <name type="scientific">Actinomyces denticolens</name>
    <dbReference type="NCBI Taxonomy" id="52767"/>
    <lineage>
        <taxon>Bacteria</taxon>
        <taxon>Bacillati</taxon>
        <taxon>Actinomycetota</taxon>
        <taxon>Actinomycetes</taxon>
        <taxon>Actinomycetales</taxon>
        <taxon>Actinomycetaceae</taxon>
        <taxon>Actinomyces</taxon>
    </lineage>
</organism>
<keyword evidence="2" id="KW-0812">Transmembrane</keyword>